<organism evidence="4 5">
    <name type="scientific">Adhaeribacter soli</name>
    <dbReference type="NCBI Taxonomy" id="2607655"/>
    <lineage>
        <taxon>Bacteria</taxon>
        <taxon>Pseudomonadati</taxon>
        <taxon>Bacteroidota</taxon>
        <taxon>Cytophagia</taxon>
        <taxon>Cytophagales</taxon>
        <taxon>Hymenobacteraceae</taxon>
        <taxon>Adhaeribacter</taxon>
    </lineage>
</organism>
<keyword evidence="5" id="KW-1185">Reference proteome</keyword>
<dbReference type="Pfam" id="PF13538">
    <property type="entry name" value="UvrD_C_2"/>
    <property type="match status" value="1"/>
</dbReference>
<comment type="caution">
    <text evidence="4">The sequence shown here is derived from an EMBL/GenBank/DDBJ whole genome shotgun (WGS) entry which is preliminary data.</text>
</comment>
<gene>
    <name evidence="4" type="ORF">F0P94_02770</name>
</gene>
<name>A0A5N1J5Q6_9BACT</name>
<proteinExistence type="predicted"/>
<dbReference type="EMBL" id="VTWT01000001">
    <property type="protein sequence ID" value="KAA9346020.1"/>
    <property type="molecule type" value="Genomic_DNA"/>
</dbReference>
<dbReference type="PANTHER" id="PTHR43788">
    <property type="entry name" value="DNA2/NAM7 HELICASE FAMILY MEMBER"/>
    <property type="match status" value="1"/>
</dbReference>
<protein>
    <submittedName>
        <fullName evidence="4">AAA family ATPase</fullName>
    </submittedName>
</protein>
<dbReference type="CDD" id="cd17933">
    <property type="entry name" value="DEXSc_RecD-like"/>
    <property type="match status" value="1"/>
</dbReference>
<dbReference type="RefSeq" id="WP_150902163.1">
    <property type="nucleotide sequence ID" value="NZ_VTWT01000001.1"/>
</dbReference>
<dbReference type="GO" id="GO:0005524">
    <property type="term" value="F:ATP binding"/>
    <property type="evidence" value="ECO:0007669"/>
    <property type="project" value="UniProtKB-KW"/>
</dbReference>
<dbReference type="Proteomes" id="UP000326570">
    <property type="component" value="Unassembled WGS sequence"/>
</dbReference>
<dbReference type="InterPro" id="IPR027417">
    <property type="entry name" value="P-loop_NTPase"/>
</dbReference>
<feature type="domain" description="UvrD-like helicase C-terminal" evidence="3">
    <location>
        <begin position="408"/>
        <end position="459"/>
    </location>
</feature>
<evidence type="ECO:0000313" key="5">
    <source>
        <dbReference type="Proteomes" id="UP000326570"/>
    </source>
</evidence>
<keyword evidence="1" id="KW-0547">Nucleotide-binding</keyword>
<dbReference type="InterPro" id="IPR027785">
    <property type="entry name" value="UvrD-like_helicase_C"/>
</dbReference>
<evidence type="ECO:0000313" key="4">
    <source>
        <dbReference type="EMBL" id="KAA9346020.1"/>
    </source>
</evidence>
<dbReference type="CDD" id="cd18809">
    <property type="entry name" value="SF1_C_RecD"/>
    <property type="match status" value="1"/>
</dbReference>
<dbReference type="PANTHER" id="PTHR43788:SF6">
    <property type="entry name" value="DNA HELICASE B"/>
    <property type="match status" value="1"/>
</dbReference>
<evidence type="ECO:0000256" key="1">
    <source>
        <dbReference type="ARBA" id="ARBA00022741"/>
    </source>
</evidence>
<evidence type="ECO:0000259" key="3">
    <source>
        <dbReference type="Pfam" id="PF13538"/>
    </source>
</evidence>
<dbReference type="Gene3D" id="3.40.50.300">
    <property type="entry name" value="P-loop containing nucleotide triphosphate hydrolases"/>
    <property type="match status" value="2"/>
</dbReference>
<dbReference type="AlphaFoldDB" id="A0A5N1J5Q6"/>
<sequence>MRPEELLRANFPFEPTSDQTRLFKKMDAFLLNKSDVKDVFLLKGFAGTGKTTVLGALVKILNRFGYKYVLLAPTGRAAKVMSNYSGKPASTIHKKIYRQTSNPFSEGLSFTRQPNKNTDTIYIVDEASMLSDESGFGENGLLQDLMNYVFEKKNNKLLLVGDTAQLPPVGQALSPSLDAAYLTTNFRCQVHEIEMKQVMRQAEASGILMNATNLREQLSQDAANLKLRTGGYKDIYRMTGEKLEDGLRYAYDKFGIENTTVICRSNKNANLYNQHIRRQIFFHEDEISAGDYLMIVKNNYHWLPKDSEIGFMANGDFVEIRKIIRYEEMYGFRFADVQLRFVDNPNEEEVEVKIMLDTLYSEAPALPADRNKALYAEVLKDYSDLGTKRERAQQMKKNPYLNALQVKFAYALTCHKAQGGQWQAVFVDHGYLKEEMISPEFTRWLYTAVTRSSEELYLVNFYSGLLS</sequence>
<dbReference type="Pfam" id="PF13604">
    <property type="entry name" value="AAA_30"/>
    <property type="match status" value="1"/>
</dbReference>
<dbReference type="GO" id="GO:0003678">
    <property type="term" value="F:DNA helicase activity"/>
    <property type="evidence" value="ECO:0007669"/>
    <property type="project" value="UniProtKB-ARBA"/>
</dbReference>
<dbReference type="SUPFAM" id="SSF52540">
    <property type="entry name" value="P-loop containing nucleoside triphosphate hydrolases"/>
    <property type="match status" value="1"/>
</dbReference>
<accession>A0A5N1J5Q6</accession>
<reference evidence="4 5" key="1">
    <citation type="submission" date="2019-09" db="EMBL/GenBank/DDBJ databases">
        <title>Genome sequence of Adhaeribacter sp. M2.</title>
        <authorList>
            <person name="Srinivasan S."/>
        </authorList>
    </citation>
    <scope>NUCLEOTIDE SEQUENCE [LARGE SCALE GENOMIC DNA]</scope>
    <source>
        <strain evidence="4 5">M2</strain>
    </source>
</reference>
<dbReference type="InterPro" id="IPR050534">
    <property type="entry name" value="Coronavir_polyprotein_1ab"/>
</dbReference>
<keyword evidence="2" id="KW-0067">ATP-binding</keyword>
<evidence type="ECO:0000256" key="2">
    <source>
        <dbReference type="ARBA" id="ARBA00022840"/>
    </source>
</evidence>